<accession>A0ABS7GJD1</accession>
<protein>
    <recommendedName>
        <fullName evidence="3">Restriction endonuclease</fullName>
    </recommendedName>
</protein>
<dbReference type="RefSeq" id="WP_220252551.1">
    <property type="nucleotide sequence ID" value="NZ_JAICCF010000004.1"/>
</dbReference>
<proteinExistence type="predicted"/>
<evidence type="ECO:0000313" key="1">
    <source>
        <dbReference type="EMBL" id="MBW8687230.1"/>
    </source>
</evidence>
<name>A0ABS7GJD1_9BACT</name>
<reference evidence="1 2" key="1">
    <citation type="submission" date="2021-08" db="EMBL/GenBank/DDBJ databases">
        <title>The genome sequence of Chitinophaga sp. B61.</title>
        <authorList>
            <person name="Zhang X."/>
        </authorList>
    </citation>
    <scope>NUCLEOTIDE SEQUENCE [LARGE SCALE GENOMIC DNA]</scope>
    <source>
        <strain evidence="1 2">B61</strain>
    </source>
</reference>
<sequence length="238" mass="27164">MHRTKAVNLTMQQKETLTIEKLIQEAKQFCLEQSQFQHPELYGVTDGKAVGTLIEQRFQRYLRDKYEVAIGSSARGIDLPSDDILTDIKVTSIKQPQSSCPFKDAKQKIFGLGYNLLVFVYDKTDDASTRTSTLNFVSCSFVHKERTADFTTSFRLRQMVEDGANEADIIAYLQDKNIPADEITLELMAKQILLTKPEQGYLTISNALQWRLQYQRIVTLPENTPGVEKIVSYDKPKI</sequence>
<dbReference type="EMBL" id="JAICCF010000004">
    <property type="protein sequence ID" value="MBW8687230.1"/>
    <property type="molecule type" value="Genomic_DNA"/>
</dbReference>
<organism evidence="1 2">
    <name type="scientific">Chitinophaga rhizophila</name>
    <dbReference type="NCBI Taxonomy" id="2866212"/>
    <lineage>
        <taxon>Bacteria</taxon>
        <taxon>Pseudomonadati</taxon>
        <taxon>Bacteroidota</taxon>
        <taxon>Chitinophagia</taxon>
        <taxon>Chitinophagales</taxon>
        <taxon>Chitinophagaceae</taxon>
        <taxon>Chitinophaga</taxon>
    </lineage>
</organism>
<keyword evidence="2" id="KW-1185">Reference proteome</keyword>
<evidence type="ECO:0000313" key="2">
    <source>
        <dbReference type="Proteomes" id="UP000812961"/>
    </source>
</evidence>
<dbReference type="Proteomes" id="UP000812961">
    <property type="component" value="Unassembled WGS sequence"/>
</dbReference>
<evidence type="ECO:0008006" key="3">
    <source>
        <dbReference type="Google" id="ProtNLM"/>
    </source>
</evidence>
<gene>
    <name evidence="1" type="ORF">K1Y79_23025</name>
</gene>
<comment type="caution">
    <text evidence="1">The sequence shown here is derived from an EMBL/GenBank/DDBJ whole genome shotgun (WGS) entry which is preliminary data.</text>
</comment>